<evidence type="ECO:0000256" key="1">
    <source>
        <dbReference type="SAM" id="MobiDB-lite"/>
    </source>
</evidence>
<feature type="region of interest" description="Disordered" evidence="1">
    <location>
        <begin position="237"/>
        <end position="271"/>
    </location>
</feature>
<organism evidence="2 3">
    <name type="scientific">Bifidobacterium vansinderenii</name>
    <dbReference type="NCBI Taxonomy" id="1984871"/>
    <lineage>
        <taxon>Bacteria</taxon>
        <taxon>Bacillati</taxon>
        <taxon>Actinomycetota</taxon>
        <taxon>Actinomycetes</taxon>
        <taxon>Bifidobacteriales</taxon>
        <taxon>Bifidobacteriaceae</taxon>
        <taxon>Bifidobacterium</taxon>
    </lineage>
</organism>
<gene>
    <name evidence="2" type="ORF">Tam10B_1558</name>
</gene>
<feature type="region of interest" description="Disordered" evidence="1">
    <location>
        <begin position="170"/>
        <end position="191"/>
    </location>
</feature>
<feature type="region of interest" description="Disordered" evidence="1">
    <location>
        <begin position="1"/>
        <end position="25"/>
    </location>
</feature>
<reference evidence="2 3" key="1">
    <citation type="submission" date="2017-05" db="EMBL/GenBank/DDBJ databases">
        <title>Bifidobacterium vansinderenii sp. nov.</title>
        <authorList>
            <person name="Lugli G.A."/>
            <person name="Duranti S."/>
            <person name="Mangifesta M."/>
        </authorList>
    </citation>
    <scope>NUCLEOTIDE SEQUENCE [LARGE SCALE GENOMIC DNA]</scope>
    <source>
        <strain evidence="2 3">Tam10B</strain>
    </source>
</reference>
<proteinExistence type="predicted"/>
<evidence type="ECO:0000313" key="3">
    <source>
        <dbReference type="Proteomes" id="UP000215433"/>
    </source>
</evidence>
<evidence type="ECO:0000313" key="2">
    <source>
        <dbReference type="EMBL" id="OXN00211.1"/>
    </source>
</evidence>
<name>A0A229VX61_9BIFI</name>
<comment type="caution">
    <text evidence="2">The sequence shown here is derived from an EMBL/GenBank/DDBJ whole genome shotgun (WGS) entry which is preliminary data.</text>
</comment>
<keyword evidence="3" id="KW-1185">Reference proteome</keyword>
<dbReference type="AlphaFoldDB" id="A0A229VX61"/>
<dbReference type="EMBL" id="NEWD01000020">
    <property type="protein sequence ID" value="OXN00211.1"/>
    <property type="molecule type" value="Genomic_DNA"/>
</dbReference>
<accession>A0A229VX61</accession>
<dbReference type="Proteomes" id="UP000215433">
    <property type="component" value="Unassembled WGS sequence"/>
</dbReference>
<protein>
    <submittedName>
        <fullName evidence="2">Uncharacterized protein</fullName>
    </submittedName>
</protein>
<sequence length="271" mass="29591">MSDDFTDTSGDNRNGTEWDDPTGTATTWPVEDLLFSRDSLRAAHDVWGDGPAATVDAWTLHAGAMHGFGTALGYMVLDDPALVAHVNDVWETYRRSMGLGNATGLDALPMGFQNALDHEREYGGEDHPNLDIAHMAGYGWSDLDLEADLLSLELSATPFESALLDTALARGSSDSGPTSIPTETGTEESWETQFRGGGLLILARHRRGSHDRITIELRSQSRTRSYRLTLHWKDGTQTALDPTNAGRDMPPARFDDIPSPDGDLPVRISVR</sequence>
<dbReference type="RefSeq" id="WP_093960702.1">
    <property type="nucleotide sequence ID" value="NZ_NEWD01000020.1"/>
</dbReference>
<feature type="compositionally biased region" description="Polar residues" evidence="1">
    <location>
        <begin position="172"/>
        <end position="184"/>
    </location>
</feature>